<dbReference type="RefSeq" id="WP_190529508.1">
    <property type="nucleotide sequence ID" value="NZ_JAZAQF010000006.1"/>
</dbReference>
<gene>
    <name evidence="5" type="ORF">VPK24_01100</name>
</gene>
<feature type="domain" description="HTH hxlR-type" evidence="4">
    <location>
        <begin position="15"/>
        <end position="113"/>
    </location>
</feature>
<keyword evidence="1" id="KW-0805">Transcription regulation</keyword>
<dbReference type="Gene3D" id="1.10.10.10">
    <property type="entry name" value="Winged helix-like DNA-binding domain superfamily/Winged helix DNA-binding domain"/>
    <property type="match status" value="1"/>
</dbReference>
<evidence type="ECO:0000256" key="3">
    <source>
        <dbReference type="ARBA" id="ARBA00023163"/>
    </source>
</evidence>
<organism evidence="5 6">
    <name type="scientific">Limnothrix redekei LRLZ20PSL1</name>
    <dbReference type="NCBI Taxonomy" id="3112953"/>
    <lineage>
        <taxon>Bacteria</taxon>
        <taxon>Bacillati</taxon>
        <taxon>Cyanobacteriota</taxon>
        <taxon>Cyanophyceae</taxon>
        <taxon>Pseudanabaenales</taxon>
        <taxon>Pseudanabaenaceae</taxon>
        <taxon>Limnothrix</taxon>
    </lineage>
</organism>
<comment type="caution">
    <text evidence="5">The sequence shown here is derived from an EMBL/GenBank/DDBJ whole genome shotgun (WGS) entry which is preliminary data.</text>
</comment>
<keyword evidence="2" id="KW-0238">DNA-binding</keyword>
<evidence type="ECO:0000313" key="5">
    <source>
        <dbReference type="EMBL" id="MFG3816217.1"/>
    </source>
</evidence>
<dbReference type="Proteomes" id="UP001604335">
    <property type="component" value="Unassembled WGS sequence"/>
</dbReference>
<dbReference type="InterPro" id="IPR036390">
    <property type="entry name" value="WH_DNA-bd_sf"/>
</dbReference>
<evidence type="ECO:0000313" key="6">
    <source>
        <dbReference type="Proteomes" id="UP001604335"/>
    </source>
</evidence>
<name>A0ABW7C507_9CYAN</name>
<dbReference type="PANTHER" id="PTHR33204">
    <property type="entry name" value="TRANSCRIPTIONAL REGULATOR, MARR FAMILY"/>
    <property type="match status" value="1"/>
</dbReference>
<accession>A0ABW7C507</accession>
<dbReference type="SUPFAM" id="SSF46785">
    <property type="entry name" value="Winged helix' DNA-binding domain"/>
    <property type="match status" value="1"/>
</dbReference>
<dbReference type="PANTHER" id="PTHR33204:SF37">
    <property type="entry name" value="HTH-TYPE TRANSCRIPTIONAL REGULATOR YODB"/>
    <property type="match status" value="1"/>
</dbReference>
<reference evidence="6" key="1">
    <citation type="journal article" date="2024" name="Algal Res.">
        <title>Biochemical, toxicological and genomic investigation of a high-biomass producing Limnothrix strain isolated from Italian shallow drinking water reservoir.</title>
        <authorList>
            <person name="Simonazzi M."/>
            <person name="Shishido T.K."/>
            <person name="Delbaje E."/>
            <person name="Wahlsten M."/>
            <person name="Fewer D.P."/>
            <person name="Sivonen K."/>
            <person name="Pezzolesi L."/>
            <person name="Pistocchi R."/>
        </authorList>
    </citation>
    <scope>NUCLEOTIDE SEQUENCE [LARGE SCALE GENOMIC DNA]</scope>
    <source>
        <strain evidence="6">LRLZ20PSL1</strain>
    </source>
</reference>
<dbReference type="EMBL" id="JAZAQF010000006">
    <property type="protein sequence ID" value="MFG3816217.1"/>
    <property type="molecule type" value="Genomic_DNA"/>
</dbReference>
<sequence length="129" mass="14547">MIRQFPEPDLFTLNCPTQQVLDIVAHKWVVIILYCLAYGPKRYGEIHRRIDGISQKVLTQSLKSLVVNGLVNRRVLSGTPANVEYSLSELGLSLIEPLMEIANWSRAHFSEVLAARNQLANDTSESLQK</sequence>
<keyword evidence="3" id="KW-0804">Transcription</keyword>
<dbReference type="Pfam" id="PF01638">
    <property type="entry name" value="HxlR"/>
    <property type="match status" value="1"/>
</dbReference>
<dbReference type="PROSITE" id="PS51118">
    <property type="entry name" value="HTH_HXLR"/>
    <property type="match status" value="1"/>
</dbReference>
<evidence type="ECO:0000259" key="4">
    <source>
        <dbReference type="PROSITE" id="PS51118"/>
    </source>
</evidence>
<evidence type="ECO:0000256" key="1">
    <source>
        <dbReference type="ARBA" id="ARBA00023015"/>
    </source>
</evidence>
<proteinExistence type="predicted"/>
<keyword evidence="6" id="KW-1185">Reference proteome</keyword>
<dbReference type="InterPro" id="IPR002577">
    <property type="entry name" value="HTH_HxlR"/>
</dbReference>
<evidence type="ECO:0000256" key="2">
    <source>
        <dbReference type="ARBA" id="ARBA00023125"/>
    </source>
</evidence>
<dbReference type="InterPro" id="IPR036388">
    <property type="entry name" value="WH-like_DNA-bd_sf"/>
</dbReference>
<protein>
    <submittedName>
        <fullName evidence="5">Helix-turn-helix domain-containing protein</fullName>
    </submittedName>
</protein>